<evidence type="ECO:0008006" key="4">
    <source>
        <dbReference type="Google" id="ProtNLM"/>
    </source>
</evidence>
<feature type="transmembrane region" description="Helical" evidence="1">
    <location>
        <begin position="133"/>
        <end position="157"/>
    </location>
</feature>
<feature type="transmembrane region" description="Helical" evidence="1">
    <location>
        <begin position="12"/>
        <end position="31"/>
    </location>
</feature>
<name>A0A8J7GNU6_9ACTN</name>
<dbReference type="AlphaFoldDB" id="A0A8J7GNU6"/>
<keyword evidence="1" id="KW-0812">Transmembrane</keyword>
<dbReference type="RefSeq" id="WP_197007720.1">
    <property type="nucleotide sequence ID" value="NZ_BONS01000029.1"/>
</dbReference>
<sequence>MFTRLARLAPLTGVVFLLLLVACFIVGGNGVDSDKPTDKVVAYWKDNDTRQIWACLLALLATLALVWFAGSLRQAVSRAEGGDGRLAQIAFGGALLAAVGLLTFSGFAYLAADTVGKVPGEITHTFTVIANDLFFPLTAGLALLLGASGLAFLYTALLPRWLGWVSIAMAVAVLTPWGFWVVLLAALWIAGVGIVLFMRGGAPA</sequence>
<dbReference type="Proteomes" id="UP000622552">
    <property type="component" value="Unassembled WGS sequence"/>
</dbReference>
<evidence type="ECO:0000313" key="2">
    <source>
        <dbReference type="EMBL" id="MBG6141280.1"/>
    </source>
</evidence>
<evidence type="ECO:0000256" key="1">
    <source>
        <dbReference type="SAM" id="Phobius"/>
    </source>
</evidence>
<organism evidence="2 3">
    <name type="scientific">Longispora fulva</name>
    <dbReference type="NCBI Taxonomy" id="619741"/>
    <lineage>
        <taxon>Bacteria</taxon>
        <taxon>Bacillati</taxon>
        <taxon>Actinomycetota</taxon>
        <taxon>Actinomycetes</taxon>
        <taxon>Micromonosporales</taxon>
        <taxon>Micromonosporaceae</taxon>
        <taxon>Longispora</taxon>
    </lineage>
</organism>
<keyword evidence="3" id="KW-1185">Reference proteome</keyword>
<keyword evidence="1" id="KW-1133">Transmembrane helix</keyword>
<dbReference type="EMBL" id="JADOUF010000001">
    <property type="protein sequence ID" value="MBG6141280.1"/>
    <property type="molecule type" value="Genomic_DNA"/>
</dbReference>
<accession>A0A8J7GNU6</accession>
<evidence type="ECO:0000313" key="3">
    <source>
        <dbReference type="Proteomes" id="UP000622552"/>
    </source>
</evidence>
<comment type="caution">
    <text evidence="2">The sequence shown here is derived from an EMBL/GenBank/DDBJ whole genome shotgun (WGS) entry which is preliminary data.</text>
</comment>
<protein>
    <recommendedName>
        <fullName evidence="4">DUF4386 family protein</fullName>
    </recommendedName>
</protein>
<reference evidence="2" key="1">
    <citation type="submission" date="2020-11" db="EMBL/GenBank/DDBJ databases">
        <title>Sequencing the genomes of 1000 actinobacteria strains.</title>
        <authorList>
            <person name="Klenk H.-P."/>
        </authorList>
    </citation>
    <scope>NUCLEOTIDE SEQUENCE</scope>
    <source>
        <strain evidence="2">DSM 45356</strain>
    </source>
</reference>
<feature type="transmembrane region" description="Helical" evidence="1">
    <location>
        <begin position="52"/>
        <end position="69"/>
    </location>
</feature>
<feature type="transmembrane region" description="Helical" evidence="1">
    <location>
        <begin position="89"/>
        <end position="112"/>
    </location>
</feature>
<dbReference type="PROSITE" id="PS51257">
    <property type="entry name" value="PROKAR_LIPOPROTEIN"/>
    <property type="match status" value="1"/>
</dbReference>
<feature type="transmembrane region" description="Helical" evidence="1">
    <location>
        <begin position="177"/>
        <end position="198"/>
    </location>
</feature>
<keyword evidence="1" id="KW-0472">Membrane</keyword>
<gene>
    <name evidence="2" type="ORF">IW245_007474</name>
</gene>
<proteinExistence type="predicted"/>